<protein>
    <submittedName>
        <fullName evidence="9">Cbb3-type cytochrome c oxidase subunit CcoP2</fullName>
    </submittedName>
</protein>
<gene>
    <name evidence="9" type="primary">ccoP2</name>
    <name evidence="9" type="ORF">V22_01960</name>
</gene>
<dbReference type="InterPro" id="IPR050597">
    <property type="entry name" value="Cytochrome_c_Oxidase_Subunit"/>
</dbReference>
<dbReference type="GO" id="GO:0005506">
    <property type="term" value="F:iron ion binding"/>
    <property type="evidence" value="ECO:0007669"/>
    <property type="project" value="InterPro"/>
</dbReference>
<reference evidence="9 10" key="1">
    <citation type="submission" date="2019-02" db="EMBL/GenBank/DDBJ databases">
        <title>Deep-cultivation of Planctomycetes and their phenomic and genomic characterization uncovers novel biology.</title>
        <authorList>
            <person name="Wiegand S."/>
            <person name="Jogler M."/>
            <person name="Boedeker C."/>
            <person name="Pinto D."/>
            <person name="Vollmers J."/>
            <person name="Rivas-Marin E."/>
            <person name="Kohn T."/>
            <person name="Peeters S.H."/>
            <person name="Heuer A."/>
            <person name="Rast P."/>
            <person name="Oberbeckmann S."/>
            <person name="Bunk B."/>
            <person name="Jeske O."/>
            <person name="Meyerdierks A."/>
            <person name="Storesund J.E."/>
            <person name="Kallscheuer N."/>
            <person name="Luecker S."/>
            <person name="Lage O.M."/>
            <person name="Pohl T."/>
            <person name="Merkel B.J."/>
            <person name="Hornburger P."/>
            <person name="Mueller R.-W."/>
            <person name="Bruemmer F."/>
            <person name="Labrenz M."/>
            <person name="Spormann A.M."/>
            <person name="Op den Camp H."/>
            <person name="Overmann J."/>
            <person name="Amann R."/>
            <person name="Jetten M.S.M."/>
            <person name="Mascher T."/>
            <person name="Medema M.H."/>
            <person name="Devos D.P."/>
            <person name="Kaster A.-K."/>
            <person name="Ovreas L."/>
            <person name="Rohde M."/>
            <person name="Galperin M.Y."/>
            <person name="Jogler C."/>
        </authorList>
    </citation>
    <scope>NUCLEOTIDE SEQUENCE [LARGE SCALE GENOMIC DNA]</scope>
    <source>
        <strain evidence="9 10">V22</strain>
    </source>
</reference>
<dbReference type="Proteomes" id="UP000319976">
    <property type="component" value="Chromosome"/>
</dbReference>
<dbReference type="SUPFAM" id="SSF46626">
    <property type="entry name" value="Cytochrome c"/>
    <property type="match status" value="1"/>
</dbReference>
<keyword evidence="5 6" id="KW-0408">Iron</keyword>
<evidence type="ECO:0000256" key="2">
    <source>
        <dbReference type="ARBA" id="ARBA00022617"/>
    </source>
</evidence>
<dbReference type="GO" id="GO:0009055">
    <property type="term" value="F:electron transfer activity"/>
    <property type="evidence" value="ECO:0007669"/>
    <property type="project" value="InterPro"/>
</dbReference>
<dbReference type="PANTHER" id="PTHR33751">
    <property type="entry name" value="CBB3-TYPE CYTOCHROME C OXIDASE SUBUNIT FIXP"/>
    <property type="match status" value="1"/>
</dbReference>
<evidence type="ECO:0000313" key="10">
    <source>
        <dbReference type="Proteomes" id="UP000319976"/>
    </source>
</evidence>
<dbReference type="Gene3D" id="1.10.760.10">
    <property type="entry name" value="Cytochrome c-like domain"/>
    <property type="match status" value="1"/>
</dbReference>
<keyword evidence="7" id="KW-1133">Transmembrane helix</keyword>
<dbReference type="GO" id="GO:0020037">
    <property type="term" value="F:heme binding"/>
    <property type="evidence" value="ECO:0007669"/>
    <property type="project" value="InterPro"/>
</dbReference>
<proteinExistence type="predicted"/>
<feature type="transmembrane region" description="Helical" evidence="7">
    <location>
        <begin position="38"/>
        <end position="57"/>
    </location>
</feature>
<keyword evidence="2 6" id="KW-0349">Heme</keyword>
<keyword evidence="3 6" id="KW-0479">Metal-binding</keyword>
<dbReference type="Pfam" id="PF14715">
    <property type="entry name" value="FixP_N"/>
    <property type="match status" value="1"/>
</dbReference>
<feature type="domain" description="Cytochrome c" evidence="8">
    <location>
        <begin position="103"/>
        <end position="182"/>
    </location>
</feature>
<dbReference type="InterPro" id="IPR036909">
    <property type="entry name" value="Cyt_c-like_dom_sf"/>
</dbReference>
<keyword evidence="10" id="KW-1185">Reference proteome</keyword>
<evidence type="ECO:0000256" key="3">
    <source>
        <dbReference type="ARBA" id="ARBA00022723"/>
    </source>
</evidence>
<dbReference type="InterPro" id="IPR008168">
    <property type="entry name" value="Cyt_C_IC"/>
</dbReference>
<evidence type="ECO:0000313" key="9">
    <source>
        <dbReference type="EMBL" id="QDT62998.1"/>
    </source>
</evidence>
<keyword evidence="1" id="KW-0813">Transport</keyword>
<dbReference type="Gene3D" id="6.10.280.130">
    <property type="match status" value="1"/>
</dbReference>
<keyword evidence="4" id="KW-0249">Electron transport</keyword>
<dbReference type="RefSeq" id="WP_145258962.1">
    <property type="nucleotide sequence ID" value="NZ_CP036316.1"/>
</dbReference>
<evidence type="ECO:0000256" key="4">
    <source>
        <dbReference type="ARBA" id="ARBA00022982"/>
    </source>
</evidence>
<keyword evidence="7" id="KW-0472">Membrane</keyword>
<evidence type="ECO:0000256" key="7">
    <source>
        <dbReference type="SAM" id="Phobius"/>
    </source>
</evidence>
<keyword evidence="7" id="KW-0812">Transmembrane</keyword>
<dbReference type="PROSITE" id="PS51007">
    <property type="entry name" value="CYTC"/>
    <property type="match status" value="1"/>
</dbReference>
<dbReference type="InterPro" id="IPR032858">
    <property type="entry name" value="CcoP_N"/>
</dbReference>
<dbReference type="KEGG" id="chya:V22_01960"/>
<evidence type="ECO:0000256" key="5">
    <source>
        <dbReference type="ARBA" id="ARBA00023004"/>
    </source>
</evidence>
<dbReference type="PANTHER" id="PTHR33751:SF1">
    <property type="entry name" value="CBB3-TYPE CYTOCHROME C OXIDASE SUBUNIT FIXP"/>
    <property type="match status" value="1"/>
</dbReference>
<dbReference type="InterPro" id="IPR009056">
    <property type="entry name" value="Cyt_c-like_dom"/>
</dbReference>
<evidence type="ECO:0000259" key="8">
    <source>
        <dbReference type="PROSITE" id="PS51007"/>
    </source>
</evidence>
<organism evidence="9 10">
    <name type="scientific">Calycomorphotria hydatis</name>
    <dbReference type="NCBI Taxonomy" id="2528027"/>
    <lineage>
        <taxon>Bacteria</taxon>
        <taxon>Pseudomonadati</taxon>
        <taxon>Planctomycetota</taxon>
        <taxon>Planctomycetia</taxon>
        <taxon>Planctomycetales</taxon>
        <taxon>Planctomycetaceae</taxon>
        <taxon>Calycomorphotria</taxon>
    </lineage>
</organism>
<dbReference type="EMBL" id="CP036316">
    <property type="protein sequence ID" value="QDT62998.1"/>
    <property type="molecule type" value="Genomic_DNA"/>
</dbReference>
<evidence type="ECO:0000256" key="6">
    <source>
        <dbReference type="PROSITE-ProRule" id="PRU00433"/>
    </source>
</evidence>
<accession>A0A517T3P4</accession>
<sequence>MSDETSELDTSEAPIDQAALTDHEYDGIREYDNPLPAWWSWLFVGSIVFSAIYWVYYEGGMPGRDVYSAYDQAVADNLRLQFAEIGELQPDRETLLKYLNDDKWLKVGQTVYAANCVSCHGAGAGGIVGPNLTDERWKHVQNIEDIAQVLIKGAQGGAMPAWQNRLHPNEIVLTAAYIASLKGSNPPNAKGAEGNFVVTDWGGEG</sequence>
<evidence type="ECO:0000256" key="1">
    <source>
        <dbReference type="ARBA" id="ARBA00022448"/>
    </source>
</evidence>
<dbReference type="PRINTS" id="PR00605">
    <property type="entry name" value="CYTCHROMECIC"/>
</dbReference>
<dbReference type="InterPro" id="IPR038414">
    <property type="entry name" value="CcoP_N_sf"/>
</dbReference>
<dbReference type="Pfam" id="PF13442">
    <property type="entry name" value="Cytochrome_CBB3"/>
    <property type="match status" value="1"/>
</dbReference>
<name>A0A517T3P4_9PLAN</name>
<dbReference type="AlphaFoldDB" id="A0A517T3P4"/>
<dbReference type="OrthoDB" id="7933886at2"/>